<proteinExistence type="inferred from homology"/>
<evidence type="ECO:0000259" key="6">
    <source>
        <dbReference type="Pfam" id="PF04542"/>
    </source>
</evidence>
<dbReference type="Pfam" id="PF08281">
    <property type="entry name" value="Sigma70_r4_2"/>
    <property type="match status" value="1"/>
</dbReference>
<keyword evidence="5" id="KW-0804">Transcription</keyword>
<dbReference type="GO" id="GO:0003677">
    <property type="term" value="F:DNA binding"/>
    <property type="evidence" value="ECO:0007669"/>
    <property type="project" value="UniProtKB-KW"/>
</dbReference>
<evidence type="ECO:0000256" key="3">
    <source>
        <dbReference type="ARBA" id="ARBA00023082"/>
    </source>
</evidence>
<dbReference type="InterPro" id="IPR039425">
    <property type="entry name" value="RNA_pol_sigma-70-like"/>
</dbReference>
<dbReference type="InterPro" id="IPR013325">
    <property type="entry name" value="RNA_pol_sigma_r2"/>
</dbReference>
<evidence type="ECO:0000256" key="5">
    <source>
        <dbReference type="ARBA" id="ARBA00023163"/>
    </source>
</evidence>
<reference evidence="9" key="1">
    <citation type="submission" date="2016-10" db="EMBL/GenBank/DDBJ databases">
        <authorList>
            <person name="Varghese N."/>
            <person name="Submissions S."/>
        </authorList>
    </citation>
    <scope>NUCLEOTIDE SEQUENCE [LARGE SCALE GENOMIC DNA]</scope>
    <source>
        <strain evidence="9">DSM 3695</strain>
    </source>
</reference>
<dbReference type="EMBL" id="FOJG01000001">
    <property type="protein sequence ID" value="SEW06808.1"/>
    <property type="molecule type" value="Genomic_DNA"/>
</dbReference>
<comment type="similarity">
    <text evidence="1">Belongs to the sigma-70 factor family. ECF subfamily.</text>
</comment>
<sequence length="193" mass="22667">MSFIQQNIMPDADDAWLIGEFKATGKLDFLAALYQRYMNLVYGVCLKYFDEEASKDAVMQIFEELITKLQQHEVQNFKSWLHVLTRNHCLMKLRAMKNKESRQVSIDEDHPVVENGEIGHHENGVSLEDNLQSMEKCMETLPEEQKRSVDLFYLQEKSYREVSVITGYEMNKVKSYIQNGKRNLKICMEQQDD</sequence>
<organism evidence="8 9">
    <name type="scientific">Chitinophaga arvensicola</name>
    <dbReference type="NCBI Taxonomy" id="29529"/>
    <lineage>
        <taxon>Bacteria</taxon>
        <taxon>Pseudomonadati</taxon>
        <taxon>Bacteroidota</taxon>
        <taxon>Chitinophagia</taxon>
        <taxon>Chitinophagales</taxon>
        <taxon>Chitinophagaceae</taxon>
        <taxon>Chitinophaga</taxon>
    </lineage>
</organism>
<accession>A0A1I0NZ07</accession>
<dbReference type="InterPro" id="IPR007627">
    <property type="entry name" value="RNA_pol_sigma70_r2"/>
</dbReference>
<evidence type="ECO:0000259" key="7">
    <source>
        <dbReference type="Pfam" id="PF08281"/>
    </source>
</evidence>
<dbReference type="Gene3D" id="1.10.10.10">
    <property type="entry name" value="Winged helix-like DNA-binding domain superfamily/Winged helix DNA-binding domain"/>
    <property type="match status" value="1"/>
</dbReference>
<evidence type="ECO:0000313" key="9">
    <source>
        <dbReference type="Proteomes" id="UP000199310"/>
    </source>
</evidence>
<dbReference type="Proteomes" id="UP000199310">
    <property type="component" value="Unassembled WGS sequence"/>
</dbReference>
<dbReference type="Pfam" id="PF04542">
    <property type="entry name" value="Sigma70_r2"/>
    <property type="match status" value="1"/>
</dbReference>
<keyword evidence="2" id="KW-0805">Transcription regulation</keyword>
<dbReference type="GO" id="GO:0006352">
    <property type="term" value="P:DNA-templated transcription initiation"/>
    <property type="evidence" value="ECO:0007669"/>
    <property type="project" value="InterPro"/>
</dbReference>
<evidence type="ECO:0000256" key="2">
    <source>
        <dbReference type="ARBA" id="ARBA00023015"/>
    </source>
</evidence>
<evidence type="ECO:0000256" key="4">
    <source>
        <dbReference type="ARBA" id="ARBA00023125"/>
    </source>
</evidence>
<dbReference type="PANTHER" id="PTHR43133:SF8">
    <property type="entry name" value="RNA POLYMERASE SIGMA FACTOR HI_1459-RELATED"/>
    <property type="match status" value="1"/>
</dbReference>
<gene>
    <name evidence="8" type="ORF">SAMN04488122_0446</name>
</gene>
<dbReference type="InterPro" id="IPR014284">
    <property type="entry name" value="RNA_pol_sigma-70_dom"/>
</dbReference>
<dbReference type="SUPFAM" id="SSF88659">
    <property type="entry name" value="Sigma3 and sigma4 domains of RNA polymerase sigma factors"/>
    <property type="match status" value="1"/>
</dbReference>
<evidence type="ECO:0000313" key="8">
    <source>
        <dbReference type="EMBL" id="SEW06808.1"/>
    </source>
</evidence>
<dbReference type="AlphaFoldDB" id="A0A1I0NZ07"/>
<dbReference type="NCBIfam" id="TIGR02937">
    <property type="entry name" value="sigma70-ECF"/>
    <property type="match status" value="1"/>
</dbReference>
<dbReference type="SUPFAM" id="SSF88946">
    <property type="entry name" value="Sigma2 domain of RNA polymerase sigma factors"/>
    <property type="match status" value="1"/>
</dbReference>
<dbReference type="Gene3D" id="1.10.1740.10">
    <property type="match status" value="1"/>
</dbReference>
<evidence type="ECO:0000256" key="1">
    <source>
        <dbReference type="ARBA" id="ARBA00010641"/>
    </source>
</evidence>
<feature type="domain" description="RNA polymerase sigma factor 70 region 4 type 2" evidence="7">
    <location>
        <begin position="132"/>
        <end position="184"/>
    </location>
</feature>
<protein>
    <submittedName>
        <fullName evidence="8">RNA polymerase sigma-70 factor, ECF subfamily</fullName>
    </submittedName>
</protein>
<dbReference type="InterPro" id="IPR036388">
    <property type="entry name" value="WH-like_DNA-bd_sf"/>
</dbReference>
<keyword evidence="4" id="KW-0238">DNA-binding</keyword>
<dbReference type="InterPro" id="IPR013324">
    <property type="entry name" value="RNA_pol_sigma_r3/r4-like"/>
</dbReference>
<dbReference type="PANTHER" id="PTHR43133">
    <property type="entry name" value="RNA POLYMERASE ECF-TYPE SIGMA FACTO"/>
    <property type="match status" value="1"/>
</dbReference>
<name>A0A1I0NZ07_9BACT</name>
<dbReference type="InterPro" id="IPR013249">
    <property type="entry name" value="RNA_pol_sigma70_r4_t2"/>
</dbReference>
<dbReference type="STRING" id="29529.SAMN04488122_0446"/>
<dbReference type="OrthoDB" id="1116873at2"/>
<feature type="domain" description="RNA polymerase sigma-70 region 2" evidence="6">
    <location>
        <begin position="33"/>
        <end position="95"/>
    </location>
</feature>
<keyword evidence="3" id="KW-0731">Sigma factor</keyword>
<keyword evidence="9" id="KW-1185">Reference proteome</keyword>
<dbReference type="GO" id="GO:0016987">
    <property type="term" value="F:sigma factor activity"/>
    <property type="evidence" value="ECO:0007669"/>
    <property type="project" value="UniProtKB-KW"/>
</dbReference>